<keyword evidence="6" id="KW-0964">Secreted</keyword>
<dbReference type="Gene3D" id="3.30.560.10">
    <property type="entry name" value="Glucose Oxidase, domain 3"/>
    <property type="match status" value="1"/>
</dbReference>
<keyword evidence="7" id="KW-0285">Flavoprotein</keyword>
<comment type="cofactor">
    <cofactor evidence="1 17">
        <name>FAD</name>
        <dbReference type="ChEBI" id="CHEBI:57692"/>
    </cofactor>
</comment>
<dbReference type="OrthoDB" id="269227at2759"/>
<comment type="catalytic activity">
    <reaction evidence="15">
        <text>a pyranoside + acceptor = a pyranosid-3,4-diulose + reduced acceptor.</text>
        <dbReference type="EC" id="1.1.99.29"/>
    </reaction>
</comment>
<evidence type="ECO:0000256" key="13">
    <source>
        <dbReference type="ARBA" id="ARBA00034029"/>
    </source>
</evidence>
<evidence type="ECO:0000256" key="6">
    <source>
        <dbReference type="ARBA" id="ARBA00022525"/>
    </source>
</evidence>
<evidence type="ECO:0000256" key="9">
    <source>
        <dbReference type="ARBA" id="ARBA00023002"/>
    </source>
</evidence>
<name>A0A0C2XPA8_HEBCY</name>
<keyword evidence="21" id="KW-1185">Reference proteome</keyword>
<dbReference type="InterPro" id="IPR000172">
    <property type="entry name" value="GMC_OxRdtase_N"/>
</dbReference>
<reference evidence="21" key="2">
    <citation type="submission" date="2015-01" db="EMBL/GenBank/DDBJ databases">
        <title>Evolutionary Origins and Diversification of the Mycorrhizal Mutualists.</title>
        <authorList>
            <consortium name="DOE Joint Genome Institute"/>
            <consortium name="Mycorrhizal Genomics Consortium"/>
            <person name="Kohler A."/>
            <person name="Kuo A."/>
            <person name="Nagy L.G."/>
            <person name="Floudas D."/>
            <person name="Copeland A."/>
            <person name="Barry K.W."/>
            <person name="Cichocki N."/>
            <person name="Veneault-Fourrey C."/>
            <person name="LaButti K."/>
            <person name="Lindquist E.A."/>
            <person name="Lipzen A."/>
            <person name="Lundell T."/>
            <person name="Morin E."/>
            <person name="Murat C."/>
            <person name="Riley R."/>
            <person name="Ohm R."/>
            <person name="Sun H."/>
            <person name="Tunlid A."/>
            <person name="Henrissat B."/>
            <person name="Grigoriev I.V."/>
            <person name="Hibbett D.S."/>
            <person name="Martin F."/>
        </authorList>
    </citation>
    <scope>NUCLEOTIDE SEQUENCE [LARGE SCALE GENOMIC DNA]</scope>
    <source>
        <strain evidence="21">h7</strain>
    </source>
</reference>
<dbReference type="SUPFAM" id="SSF54373">
    <property type="entry name" value="FAD-linked reductases, C-terminal domain"/>
    <property type="match status" value="1"/>
</dbReference>
<dbReference type="InterPro" id="IPR012132">
    <property type="entry name" value="GMC_OxRdtase"/>
</dbReference>
<organism evidence="20 21">
    <name type="scientific">Hebeloma cylindrosporum</name>
    <dbReference type="NCBI Taxonomy" id="76867"/>
    <lineage>
        <taxon>Eukaryota</taxon>
        <taxon>Fungi</taxon>
        <taxon>Dikarya</taxon>
        <taxon>Basidiomycota</taxon>
        <taxon>Agaricomycotina</taxon>
        <taxon>Agaricomycetes</taxon>
        <taxon>Agaricomycetidae</taxon>
        <taxon>Agaricales</taxon>
        <taxon>Agaricineae</taxon>
        <taxon>Hymenogastraceae</taxon>
        <taxon>Hebeloma</taxon>
    </lineage>
</organism>
<dbReference type="Pfam" id="PF00732">
    <property type="entry name" value="GMC_oxred_N"/>
    <property type="match status" value="1"/>
</dbReference>
<dbReference type="EC" id="1.1.99.29" evidence="5"/>
<comment type="subcellular location">
    <subcellularLocation>
        <location evidence="2">Secreted</location>
    </subcellularLocation>
</comment>
<evidence type="ECO:0000313" key="21">
    <source>
        <dbReference type="Proteomes" id="UP000053424"/>
    </source>
</evidence>
<dbReference type="GO" id="GO:0050660">
    <property type="term" value="F:flavin adenine dinucleotide binding"/>
    <property type="evidence" value="ECO:0007669"/>
    <property type="project" value="InterPro"/>
</dbReference>
<keyword evidence="9" id="KW-0560">Oxidoreductase</keyword>
<dbReference type="InterPro" id="IPR036188">
    <property type="entry name" value="FAD/NAD-bd_sf"/>
</dbReference>
<feature type="domain" description="Glucose-methanol-choline oxidoreductase N-terminal" evidence="19">
    <location>
        <begin position="327"/>
        <end position="341"/>
    </location>
</feature>
<dbReference type="GO" id="GO:0005576">
    <property type="term" value="C:extracellular region"/>
    <property type="evidence" value="ECO:0007669"/>
    <property type="project" value="UniProtKB-SubCell"/>
</dbReference>
<dbReference type="PROSITE" id="PS00624">
    <property type="entry name" value="GMC_OXRED_2"/>
    <property type="match status" value="1"/>
</dbReference>
<evidence type="ECO:0000256" key="4">
    <source>
        <dbReference type="ARBA" id="ARBA00011245"/>
    </source>
</evidence>
<comment type="similarity">
    <text evidence="3">Belongs to the GMC oxidoreductase family.</text>
</comment>
<evidence type="ECO:0000256" key="5">
    <source>
        <dbReference type="ARBA" id="ARBA00013177"/>
    </source>
</evidence>
<sequence>MWSRDIVLLAFAFIASRASGTPTPEIQEIYARGLVGESDIQKSYDYIIAGGGLAGLVIASRLTEDASTTVLVLEAGKSGDEIANQINTPAGTYYSSIVGTEYDWQYVTVPQPNLNNRVVGWPRGKILGGSSAMNAMYLVRPSKTELDAWKDIIAPEGDSSAASNWGWDSMYGYMKKAENFTAPSPTLSSVVNISYDASTHGSGGPMQVSYPGIMIDIVGNWTSSLEAAGVAELTNPNGGVTLGGFITPSSINPANWTRSYSRSAYIDPLPERSNLHILPEATVVRLDISDNQDSAGDLYVRNVEYATNPTAPRRTIKVNREVILSGGPLGSPKILMHSGVGPRDVLDAASVPLKLELPGVGQNLQDHLTAGVVWSTPLETAGDIHDSQSDFAKSAEFLSFINDAVAFVNSTTLFSGPATAFQTQIINALEDSSKTLVSSNSSEVIEGYKAIYNTKANKFLPDVAQLELRMSVISPGVVSIQSAIQHPMSVGRTYINSSNPFDPVIIDPQYFSHFADLVTMRQGVKFVRTVGAAYGATFGTEISPGPTIQTDQQIEEWLVSTAAGTQFHPTGSCAMLPKAQGGVVNAKLQVYGLGNVRVADSAVFPFEFAAHLASATYGVAELASSLIKTNSYDVQLNSASSTSRFTNCGLLALSTAMIFVVQHLL</sequence>
<evidence type="ECO:0000256" key="16">
    <source>
        <dbReference type="PIRSR" id="PIRSR000137-1"/>
    </source>
</evidence>
<evidence type="ECO:0000256" key="8">
    <source>
        <dbReference type="ARBA" id="ARBA00022827"/>
    </source>
</evidence>
<dbReference type="Gene3D" id="4.10.450.10">
    <property type="entry name" value="Glucose Oxidase, domain 2"/>
    <property type="match status" value="1"/>
</dbReference>
<evidence type="ECO:0000313" key="20">
    <source>
        <dbReference type="EMBL" id="KIM39478.1"/>
    </source>
</evidence>
<dbReference type="SUPFAM" id="SSF51905">
    <property type="entry name" value="FAD/NAD(P)-binding domain"/>
    <property type="match status" value="1"/>
</dbReference>
<keyword evidence="18" id="KW-0732">Signal</keyword>
<dbReference type="STRING" id="686832.A0A0C2XPA8"/>
<dbReference type="AlphaFoldDB" id="A0A0C2XPA8"/>
<dbReference type="PIRSF" id="PIRSF000137">
    <property type="entry name" value="Alcohol_oxidase"/>
    <property type="match status" value="1"/>
</dbReference>
<evidence type="ECO:0000256" key="3">
    <source>
        <dbReference type="ARBA" id="ARBA00010790"/>
    </source>
</evidence>
<evidence type="ECO:0000256" key="17">
    <source>
        <dbReference type="PIRSR" id="PIRSR000137-2"/>
    </source>
</evidence>
<dbReference type="PANTHER" id="PTHR11552:SF218">
    <property type="entry name" value="GLUCOSE-METHANOL-CHOLINE OXIDOREDUCTASE N-TERMINAL DOMAIN-CONTAINING PROTEIN"/>
    <property type="match status" value="1"/>
</dbReference>
<keyword evidence="8 17" id="KW-0274">FAD</keyword>
<gene>
    <name evidence="20" type="ORF">M413DRAFT_446977</name>
</gene>
<dbReference type="EMBL" id="KN831785">
    <property type="protein sequence ID" value="KIM39478.1"/>
    <property type="molecule type" value="Genomic_DNA"/>
</dbReference>
<dbReference type="Gene3D" id="3.50.50.60">
    <property type="entry name" value="FAD/NAD(P)-binding domain"/>
    <property type="match status" value="1"/>
</dbReference>
<evidence type="ECO:0000256" key="10">
    <source>
        <dbReference type="ARBA" id="ARBA00024699"/>
    </source>
</evidence>
<feature type="binding site" evidence="17">
    <location>
        <position position="283"/>
    </location>
    <ligand>
        <name>FAD</name>
        <dbReference type="ChEBI" id="CHEBI:57692"/>
    </ligand>
</feature>
<dbReference type="GO" id="GO:0033718">
    <property type="term" value="F:pyranose dehydrogenase (acceptor) activity"/>
    <property type="evidence" value="ECO:0007669"/>
    <property type="project" value="UniProtKB-EC"/>
</dbReference>
<dbReference type="HOGENOM" id="CLU_002865_6_0_1"/>
<evidence type="ECO:0000256" key="14">
    <source>
        <dbReference type="ARBA" id="ARBA00034050"/>
    </source>
</evidence>
<comment type="catalytic activity">
    <reaction evidence="14">
        <text>a pyranoside + acceptor = a pyranosid-3-ulose + reduced acceptor.</text>
        <dbReference type="EC" id="1.1.99.29"/>
    </reaction>
</comment>
<dbReference type="InterPro" id="IPR007867">
    <property type="entry name" value="GMC_OxRtase_C"/>
</dbReference>
<comment type="subunit">
    <text evidence="4">Monomer.</text>
</comment>
<accession>A0A0C2XPA8</accession>
<evidence type="ECO:0000256" key="7">
    <source>
        <dbReference type="ARBA" id="ARBA00022630"/>
    </source>
</evidence>
<comment type="catalytic activity">
    <reaction evidence="12">
        <text>pyranose + acceptor = pyranos-2,3-diulose + reduced acceptor.</text>
        <dbReference type="EC" id="1.1.99.29"/>
    </reaction>
</comment>
<feature type="chain" id="PRO_5002170950" description="pyranose dehydrogenase (acceptor)" evidence="18">
    <location>
        <begin position="21"/>
        <end position="665"/>
    </location>
</feature>
<evidence type="ECO:0000256" key="18">
    <source>
        <dbReference type="SAM" id="SignalP"/>
    </source>
</evidence>
<protein>
    <recommendedName>
        <fullName evidence="5">pyranose dehydrogenase (acceptor)</fullName>
        <ecNumber evidence="5">1.1.99.29</ecNumber>
    </recommendedName>
</protein>
<comment type="catalytic activity">
    <reaction evidence="13">
        <text>pyranose + acceptor = pyranos-3-ulose + reduced acceptor.</text>
        <dbReference type="EC" id="1.1.99.29"/>
    </reaction>
</comment>
<evidence type="ECO:0000256" key="2">
    <source>
        <dbReference type="ARBA" id="ARBA00004613"/>
    </source>
</evidence>
<feature type="signal peptide" evidence="18">
    <location>
        <begin position="1"/>
        <end position="20"/>
    </location>
</feature>
<dbReference type="Pfam" id="PF05199">
    <property type="entry name" value="GMC_oxred_C"/>
    <property type="match status" value="1"/>
</dbReference>
<dbReference type="InterPro" id="IPR027424">
    <property type="entry name" value="Glucose_Oxidase_domain_2"/>
</dbReference>
<evidence type="ECO:0000256" key="12">
    <source>
        <dbReference type="ARBA" id="ARBA00034010"/>
    </source>
</evidence>
<evidence type="ECO:0000256" key="1">
    <source>
        <dbReference type="ARBA" id="ARBA00001974"/>
    </source>
</evidence>
<feature type="active site" description="Proton acceptor" evidence="16">
    <location>
        <position position="611"/>
    </location>
</feature>
<evidence type="ECO:0000259" key="19">
    <source>
        <dbReference type="PROSITE" id="PS00624"/>
    </source>
</evidence>
<dbReference type="PANTHER" id="PTHR11552">
    <property type="entry name" value="GLUCOSE-METHANOL-CHOLINE GMC OXIDOREDUCTASE"/>
    <property type="match status" value="1"/>
</dbReference>
<evidence type="ECO:0000256" key="15">
    <source>
        <dbReference type="ARBA" id="ARBA00034059"/>
    </source>
</evidence>
<reference evidence="20 21" key="1">
    <citation type="submission" date="2014-04" db="EMBL/GenBank/DDBJ databases">
        <authorList>
            <consortium name="DOE Joint Genome Institute"/>
            <person name="Kuo A."/>
            <person name="Gay G."/>
            <person name="Dore J."/>
            <person name="Kohler A."/>
            <person name="Nagy L.G."/>
            <person name="Floudas D."/>
            <person name="Copeland A."/>
            <person name="Barry K.W."/>
            <person name="Cichocki N."/>
            <person name="Veneault-Fourrey C."/>
            <person name="LaButti K."/>
            <person name="Lindquist E.A."/>
            <person name="Lipzen A."/>
            <person name="Lundell T."/>
            <person name="Morin E."/>
            <person name="Murat C."/>
            <person name="Sun H."/>
            <person name="Tunlid A."/>
            <person name="Henrissat B."/>
            <person name="Grigoriev I.V."/>
            <person name="Hibbett D.S."/>
            <person name="Martin F."/>
            <person name="Nordberg H.P."/>
            <person name="Cantor M.N."/>
            <person name="Hua S.X."/>
        </authorList>
    </citation>
    <scope>NUCLEOTIDE SEQUENCE [LARGE SCALE GENOMIC DNA]</scope>
    <source>
        <strain evidence="21">h7</strain>
    </source>
</reference>
<feature type="active site" description="Proton donor" evidence="16">
    <location>
        <position position="568"/>
    </location>
</feature>
<comment type="catalytic activity">
    <reaction evidence="11">
        <text>pyranose + acceptor = pyranos-2-ulose + reduced acceptor.</text>
        <dbReference type="EC" id="1.1.99.29"/>
    </reaction>
</comment>
<proteinExistence type="inferred from homology"/>
<dbReference type="Proteomes" id="UP000053424">
    <property type="component" value="Unassembled WGS sequence"/>
</dbReference>
<comment type="function">
    <text evidence="10">Catalyzes the single-oxidation or sequential double oxidation reaction of carbohydrates primarily at carbon-2 and/or carbon-3 with the concomitant reduction of the flavin. The enzyme exhibits a broad sugar substrate specificity, oxidizing different aldopyranoses to the corresponding C-1, C-2, C-3 or C-1,2, C-2,3 and C-3,4 (di)dehydro sugars with substrate-specific regioselectivity. Accepts only a narrow range of electron acceptors such as substituted benzoquinones and complexed metal ions and reacts extremely slowly with O(2) as acceptor. May play a role in the natural recycling of plant matter by oxidizing all major monosaccharides in lignocellulose and by reducing quinone compounds or reactive radical species generated during lignin depolymerization.</text>
</comment>
<evidence type="ECO:0000256" key="11">
    <source>
        <dbReference type="ARBA" id="ARBA00033986"/>
    </source>
</evidence>